<reference evidence="12 13" key="1">
    <citation type="submission" date="2019-04" db="EMBL/GenBank/DDBJ databases">
        <authorList>
            <person name="Yang Y."/>
            <person name="Wei D."/>
        </authorList>
    </citation>
    <scope>NUCLEOTIDE SEQUENCE [LARGE SCALE GENOMIC DNA]</scope>
    <source>
        <strain evidence="12 13">L-1-4w-11</strain>
    </source>
</reference>
<dbReference type="OrthoDB" id="9812260at2"/>
<dbReference type="GO" id="GO:0005886">
    <property type="term" value="C:plasma membrane"/>
    <property type="evidence" value="ECO:0007669"/>
    <property type="project" value="UniProtKB-SubCell"/>
</dbReference>
<organism evidence="12 13">
    <name type="scientific">Sphingomonas baiyangensis</name>
    <dbReference type="NCBI Taxonomy" id="2572576"/>
    <lineage>
        <taxon>Bacteria</taxon>
        <taxon>Pseudomonadati</taxon>
        <taxon>Pseudomonadota</taxon>
        <taxon>Alphaproteobacteria</taxon>
        <taxon>Sphingomonadales</taxon>
        <taxon>Sphingomonadaceae</taxon>
        <taxon>Sphingomonas</taxon>
    </lineage>
</organism>
<evidence type="ECO:0000256" key="5">
    <source>
        <dbReference type="ARBA" id="ARBA00022989"/>
    </source>
</evidence>
<feature type="transmembrane region" description="Helical" evidence="9">
    <location>
        <begin position="185"/>
        <end position="205"/>
    </location>
</feature>
<evidence type="ECO:0000259" key="10">
    <source>
        <dbReference type="PROSITE" id="PS50113"/>
    </source>
</evidence>
<dbReference type="InterPro" id="IPR043128">
    <property type="entry name" value="Rev_trsase/Diguanyl_cyclase"/>
</dbReference>
<dbReference type="Pfam" id="PF00990">
    <property type="entry name" value="GGDEF"/>
    <property type="match status" value="1"/>
</dbReference>
<comment type="caution">
    <text evidence="12">The sequence shown here is derived from an EMBL/GenBank/DDBJ whole genome shotgun (WGS) entry which is preliminary data.</text>
</comment>
<feature type="transmembrane region" description="Helical" evidence="9">
    <location>
        <begin position="113"/>
        <end position="138"/>
    </location>
</feature>
<comment type="subcellular location">
    <subcellularLocation>
        <location evidence="1">Cell membrane</location>
        <topology evidence="1">Multi-pass membrane protein</topology>
    </subcellularLocation>
</comment>
<name>A0A4U1L2J5_9SPHN</name>
<evidence type="ECO:0000256" key="4">
    <source>
        <dbReference type="ARBA" id="ARBA00022692"/>
    </source>
</evidence>
<protein>
    <recommendedName>
        <fullName evidence="2">diguanylate cyclase</fullName>
        <ecNumber evidence="2">2.7.7.65</ecNumber>
    </recommendedName>
</protein>
<accession>A0A4U1L2J5</accession>
<feature type="transmembrane region" description="Helical" evidence="9">
    <location>
        <begin position="12"/>
        <end position="31"/>
    </location>
</feature>
<sequence length="596" mass="63017">MGSRIGQFALGPLGTGIAYLVLALGAIALSAGVGNVAIAWPPSGLMLAVVLLVPRGKLPWHVASATAASFVANLIAGSAPAAALGYTIANLTEMAVAAALLRRGGVCRVSFVAPQGLFCFAMASLLAAASSTLVAALVSPGAGMAFIESWFVTVLLGMFLFAPPIVVLAELPATQRRPLRDRTDVAAAAGSLLLVTLSAALAFGQDRYPVQFLPMMAMMFAVLRWGVAGAVLSVGTTAIIGTIAMLGHLPRADGLSLLAHVRLLQLHLVAMLAAALPMAMLLATRTNLRRALAERVRLLDQSELLSGVGHWRVEPGAERPYWSPAVFAIHGLPPGTPPPLLSEAIDFYHPDDRERVSALVGEAIETGVPFRFESRLLLRDGSIRHVVSQGERDFSSVDGAIGLFGLIQDVTEQIEARRLLDEARRTAERAAEEARHLAETDMLTCIANRRSVIASLDRAIDTAARDDGCLAIALFDLDHFKSINDGFGHAGGDAVLRDVARVAAGCLRHGDSIGRIGGEEFLIVLAGADRASAERVAERVRLAIEQRVSIGLRRVTISAGVATMGDDRDRDALLERADRALYAAKAGGRNRWCMAA</sequence>
<dbReference type="InterPro" id="IPR000160">
    <property type="entry name" value="GGDEF_dom"/>
</dbReference>
<dbReference type="GO" id="GO:0052621">
    <property type="term" value="F:diguanylate cyclase activity"/>
    <property type="evidence" value="ECO:0007669"/>
    <property type="project" value="UniProtKB-EC"/>
</dbReference>
<dbReference type="PROSITE" id="PS50887">
    <property type="entry name" value="GGDEF"/>
    <property type="match status" value="1"/>
</dbReference>
<dbReference type="SUPFAM" id="SSF55073">
    <property type="entry name" value="Nucleotide cyclase"/>
    <property type="match status" value="1"/>
</dbReference>
<keyword evidence="4 9" id="KW-0812">Transmembrane</keyword>
<evidence type="ECO:0000256" key="6">
    <source>
        <dbReference type="ARBA" id="ARBA00023136"/>
    </source>
</evidence>
<dbReference type="InterPro" id="IPR050469">
    <property type="entry name" value="Diguanylate_Cyclase"/>
</dbReference>
<proteinExistence type="predicted"/>
<dbReference type="CDD" id="cd01949">
    <property type="entry name" value="GGDEF"/>
    <property type="match status" value="1"/>
</dbReference>
<dbReference type="FunFam" id="3.30.70.270:FF:000001">
    <property type="entry name" value="Diguanylate cyclase domain protein"/>
    <property type="match status" value="1"/>
</dbReference>
<keyword evidence="3" id="KW-1003">Cell membrane</keyword>
<dbReference type="PANTHER" id="PTHR45138">
    <property type="entry name" value="REGULATORY COMPONENTS OF SENSORY TRANSDUCTION SYSTEM"/>
    <property type="match status" value="1"/>
</dbReference>
<gene>
    <name evidence="12" type="ORF">FBR43_10270</name>
</gene>
<dbReference type="InterPro" id="IPR035965">
    <property type="entry name" value="PAS-like_dom_sf"/>
</dbReference>
<evidence type="ECO:0000256" key="1">
    <source>
        <dbReference type="ARBA" id="ARBA00004651"/>
    </source>
</evidence>
<feature type="transmembrane region" description="Helical" evidence="9">
    <location>
        <begin position="225"/>
        <end position="249"/>
    </location>
</feature>
<dbReference type="Proteomes" id="UP000309138">
    <property type="component" value="Unassembled WGS sequence"/>
</dbReference>
<evidence type="ECO:0000313" key="13">
    <source>
        <dbReference type="Proteomes" id="UP000309138"/>
    </source>
</evidence>
<feature type="domain" description="PAC" evidence="10">
    <location>
        <begin position="370"/>
        <end position="422"/>
    </location>
</feature>
<feature type="coiled-coil region" evidence="8">
    <location>
        <begin position="413"/>
        <end position="440"/>
    </location>
</feature>
<keyword evidence="8" id="KW-0175">Coiled coil</keyword>
<dbReference type="SMART" id="SM00267">
    <property type="entry name" value="GGDEF"/>
    <property type="match status" value="1"/>
</dbReference>
<dbReference type="EC" id="2.7.7.65" evidence="2"/>
<evidence type="ECO:0000259" key="11">
    <source>
        <dbReference type="PROSITE" id="PS50887"/>
    </source>
</evidence>
<dbReference type="PROSITE" id="PS50113">
    <property type="entry name" value="PAC"/>
    <property type="match status" value="1"/>
</dbReference>
<keyword evidence="13" id="KW-1185">Reference proteome</keyword>
<evidence type="ECO:0000256" key="9">
    <source>
        <dbReference type="SAM" id="Phobius"/>
    </source>
</evidence>
<dbReference type="InterPro" id="IPR029787">
    <property type="entry name" value="Nucleotide_cyclase"/>
</dbReference>
<feature type="domain" description="GGDEF" evidence="11">
    <location>
        <begin position="468"/>
        <end position="596"/>
    </location>
</feature>
<evidence type="ECO:0000256" key="7">
    <source>
        <dbReference type="ARBA" id="ARBA00034247"/>
    </source>
</evidence>
<evidence type="ECO:0000256" key="3">
    <source>
        <dbReference type="ARBA" id="ARBA00022475"/>
    </source>
</evidence>
<dbReference type="Gene3D" id="3.30.70.270">
    <property type="match status" value="1"/>
</dbReference>
<dbReference type="EMBL" id="SWKR01000002">
    <property type="protein sequence ID" value="TKD51101.1"/>
    <property type="molecule type" value="Genomic_DNA"/>
</dbReference>
<evidence type="ECO:0000256" key="2">
    <source>
        <dbReference type="ARBA" id="ARBA00012528"/>
    </source>
</evidence>
<dbReference type="InterPro" id="IPR007895">
    <property type="entry name" value="MASE1"/>
</dbReference>
<dbReference type="InterPro" id="IPR000700">
    <property type="entry name" value="PAS-assoc_C"/>
</dbReference>
<dbReference type="Gene3D" id="3.30.450.20">
    <property type="entry name" value="PAS domain"/>
    <property type="match status" value="1"/>
</dbReference>
<dbReference type="CDD" id="cd00130">
    <property type="entry name" value="PAS"/>
    <property type="match status" value="1"/>
</dbReference>
<dbReference type="AlphaFoldDB" id="A0A4U1L2J5"/>
<dbReference type="NCBIfam" id="TIGR00254">
    <property type="entry name" value="GGDEF"/>
    <property type="match status" value="1"/>
</dbReference>
<dbReference type="Gene3D" id="2.10.70.100">
    <property type="match status" value="1"/>
</dbReference>
<dbReference type="Pfam" id="PF05231">
    <property type="entry name" value="MASE1"/>
    <property type="match status" value="1"/>
</dbReference>
<feature type="transmembrane region" description="Helical" evidence="9">
    <location>
        <begin position="150"/>
        <end position="173"/>
    </location>
</feature>
<evidence type="ECO:0000256" key="8">
    <source>
        <dbReference type="SAM" id="Coils"/>
    </source>
</evidence>
<keyword evidence="5 9" id="KW-1133">Transmembrane helix</keyword>
<dbReference type="SUPFAM" id="SSF55785">
    <property type="entry name" value="PYP-like sensor domain (PAS domain)"/>
    <property type="match status" value="1"/>
</dbReference>
<evidence type="ECO:0000313" key="12">
    <source>
        <dbReference type="EMBL" id="TKD51101.1"/>
    </source>
</evidence>
<dbReference type="PANTHER" id="PTHR45138:SF9">
    <property type="entry name" value="DIGUANYLATE CYCLASE DGCM-RELATED"/>
    <property type="match status" value="1"/>
</dbReference>
<keyword evidence="6 9" id="KW-0472">Membrane</keyword>
<dbReference type="Pfam" id="PF08447">
    <property type="entry name" value="PAS_3"/>
    <property type="match status" value="1"/>
</dbReference>
<feature type="transmembrane region" description="Helical" evidence="9">
    <location>
        <begin position="261"/>
        <end position="283"/>
    </location>
</feature>
<dbReference type="InterPro" id="IPR000014">
    <property type="entry name" value="PAS"/>
</dbReference>
<dbReference type="RefSeq" id="WP_136943049.1">
    <property type="nucleotide sequence ID" value="NZ_SWKR01000002.1"/>
</dbReference>
<comment type="catalytic activity">
    <reaction evidence="7">
        <text>2 GTP = 3',3'-c-di-GMP + 2 diphosphate</text>
        <dbReference type="Rhea" id="RHEA:24898"/>
        <dbReference type="ChEBI" id="CHEBI:33019"/>
        <dbReference type="ChEBI" id="CHEBI:37565"/>
        <dbReference type="ChEBI" id="CHEBI:58805"/>
        <dbReference type="EC" id="2.7.7.65"/>
    </reaction>
</comment>
<dbReference type="InterPro" id="IPR013655">
    <property type="entry name" value="PAS_fold_3"/>
</dbReference>
<feature type="transmembrane region" description="Helical" evidence="9">
    <location>
        <begin position="37"/>
        <end position="53"/>
    </location>
</feature>